<dbReference type="SUPFAM" id="SSF51230">
    <property type="entry name" value="Single hybrid motif"/>
    <property type="match status" value="1"/>
</dbReference>
<evidence type="ECO:0000256" key="1">
    <source>
        <dbReference type="ARBA" id="ARBA00009775"/>
    </source>
</evidence>
<comment type="subcellular location">
    <subcellularLocation>
        <location evidence="9">Mitochondrion matrix</location>
    </subcellularLocation>
    <subcellularLocation>
        <location evidence="9">Nucleus</location>
    </subcellularLocation>
    <subcellularLocation>
        <location evidence="9">Cytoplasm</location>
    </subcellularLocation>
    <text evidence="9">Predominantly in the mitochondria and in the nucleus.</text>
</comment>
<keyword evidence="5 9" id="KW-0949">S-adenosyl-L-methionine</keyword>
<evidence type="ECO:0000259" key="11">
    <source>
        <dbReference type="PROSITE" id="PS51684"/>
    </source>
</evidence>
<dbReference type="SUPFAM" id="SSF49785">
    <property type="entry name" value="Galactose-binding domain-like"/>
    <property type="match status" value="1"/>
</dbReference>
<dbReference type="PANTHER" id="PTHR23245">
    <property type="entry name" value="TRNA METHYLTRANSFERASE"/>
    <property type="match status" value="1"/>
</dbReference>
<dbReference type="InterPro" id="IPR008979">
    <property type="entry name" value="Galactose-bd-like_sf"/>
</dbReference>
<dbReference type="Pfam" id="PF02475">
    <property type="entry name" value="TRM5-TYW2_MTfase"/>
    <property type="match status" value="1"/>
</dbReference>
<dbReference type="FunFam" id="2.40.50.100:FF:000059">
    <property type="entry name" value="Biotin/lipoyl attachment domain-containing protein"/>
    <property type="match status" value="1"/>
</dbReference>
<dbReference type="EMBL" id="LR881468">
    <property type="protein sequence ID" value="CAD5325964.1"/>
    <property type="molecule type" value="Genomic_DNA"/>
</dbReference>
<reference evidence="12 13" key="1">
    <citation type="submission" date="2020-09" db="EMBL/GenBank/DDBJ databases">
        <authorList>
            <person name="Ashkenazy H."/>
        </authorList>
    </citation>
    <scope>NUCLEOTIDE SEQUENCE [LARGE SCALE GENOMIC DNA]</scope>
    <source>
        <strain evidence="13">cv. Cdm-0</strain>
    </source>
</reference>
<dbReference type="InterPro" id="IPR029063">
    <property type="entry name" value="SAM-dependent_MTases_sf"/>
</dbReference>
<dbReference type="GO" id="GO:0052906">
    <property type="term" value="F:tRNA (guanine(37)-N1)-methyltransferase activity"/>
    <property type="evidence" value="ECO:0007669"/>
    <property type="project" value="UniProtKB-UniRule"/>
</dbReference>
<feature type="binding site" evidence="9">
    <location>
        <position position="221"/>
    </location>
    <ligand>
        <name>S-adenosyl-L-methionine</name>
        <dbReference type="ChEBI" id="CHEBI:59789"/>
    </ligand>
</feature>
<dbReference type="InterPro" id="IPR000089">
    <property type="entry name" value="Biotin_lipoyl"/>
</dbReference>
<dbReference type="Gene3D" id="3.30.300.110">
    <property type="entry name" value="Met-10+ protein-like domains"/>
    <property type="match status" value="1"/>
</dbReference>
<dbReference type="GO" id="GO:0005759">
    <property type="term" value="C:mitochondrial matrix"/>
    <property type="evidence" value="ECO:0007669"/>
    <property type="project" value="UniProtKB-SubCell"/>
</dbReference>
<name>A0A7G2ERT9_ARATH</name>
<gene>
    <name evidence="12" type="ORF">AT9943_LOCUS13765</name>
</gene>
<keyword evidence="2 9" id="KW-0963">Cytoplasm</keyword>
<dbReference type="CDD" id="cd02440">
    <property type="entry name" value="AdoMet_MTases"/>
    <property type="match status" value="1"/>
</dbReference>
<evidence type="ECO:0000256" key="6">
    <source>
        <dbReference type="ARBA" id="ARBA00022694"/>
    </source>
</evidence>
<dbReference type="PROSITE" id="PS51684">
    <property type="entry name" value="SAM_MT_TRM5_TYW2"/>
    <property type="match status" value="1"/>
</dbReference>
<feature type="binding site" evidence="9">
    <location>
        <begin position="259"/>
        <end position="260"/>
    </location>
    <ligand>
        <name>S-adenosyl-L-methionine</name>
        <dbReference type="ChEBI" id="CHEBI:59789"/>
    </ligand>
</feature>
<dbReference type="AlphaFoldDB" id="A0A7G2ERT9"/>
<dbReference type="Proteomes" id="UP000516314">
    <property type="component" value="Chromosome 3"/>
</dbReference>
<keyword evidence="7 9" id="KW-0496">Mitochondrion</keyword>
<dbReference type="InterPro" id="IPR011053">
    <property type="entry name" value="Single_hybrid_motif"/>
</dbReference>
<dbReference type="Gene3D" id="2.40.50.100">
    <property type="match status" value="1"/>
</dbReference>
<dbReference type="InterPro" id="IPR056743">
    <property type="entry name" value="TRM5-TYW2-like_MTfase"/>
</dbReference>
<dbReference type="Pfam" id="PF00364">
    <property type="entry name" value="Biotin_lipoyl"/>
    <property type="match status" value="1"/>
</dbReference>
<dbReference type="SUPFAM" id="SSF53335">
    <property type="entry name" value="S-adenosyl-L-methionine-dependent methyltransferases"/>
    <property type="match status" value="1"/>
</dbReference>
<dbReference type="GO" id="GO:0005634">
    <property type="term" value="C:nucleus"/>
    <property type="evidence" value="ECO:0007669"/>
    <property type="project" value="UniProtKB-SubCell"/>
</dbReference>
<evidence type="ECO:0000256" key="9">
    <source>
        <dbReference type="HAMAP-Rule" id="MF_03152"/>
    </source>
</evidence>
<feature type="binding site" evidence="9">
    <location>
        <begin position="287"/>
        <end position="288"/>
    </location>
    <ligand>
        <name>S-adenosyl-L-methionine</name>
        <dbReference type="ChEBI" id="CHEBI:59789"/>
    </ligand>
</feature>
<dbReference type="HAMAP" id="MF_03152">
    <property type="entry name" value="TRM5"/>
    <property type="match status" value="1"/>
</dbReference>
<evidence type="ECO:0000256" key="8">
    <source>
        <dbReference type="ARBA" id="ARBA00023242"/>
    </source>
</evidence>
<evidence type="ECO:0000256" key="4">
    <source>
        <dbReference type="ARBA" id="ARBA00022679"/>
    </source>
</evidence>
<feature type="compositionally biased region" description="Polar residues" evidence="10">
    <location>
        <begin position="323"/>
        <end position="339"/>
    </location>
</feature>
<feature type="compositionally biased region" description="Low complexity" evidence="10">
    <location>
        <begin position="639"/>
        <end position="656"/>
    </location>
</feature>
<feature type="domain" description="SAM-dependent methyltransferase TRM5/TYW2-type" evidence="11">
    <location>
        <begin position="126"/>
        <end position="475"/>
    </location>
</feature>
<comment type="catalytic activity">
    <reaction evidence="9">
        <text>guanosine(37) in tRNA + S-adenosyl-L-methionine = N(1)-methylguanosine(37) in tRNA + S-adenosyl-L-homocysteine + H(+)</text>
        <dbReference type="Rhea" id="RHEA:36899"/>
        <dbReference type="Rhea" id="RHEA-COMP:10145"/>
        <dbReference type="Rhea" id="RHEA-COMP:10147"/>
        <dbReference type="ChEBI" id="CHEBI:15378"/>
        <dbReference type="ChEBI" id="CHEBI:57856"/>
        <dbReference type="ChEBI" id="CHEBI:59789"/>
        <dbReference type="ChEBI" id="CHEBI:73542"/>
        <dbReference type="ChEBI" id="CHEBI:74269"/>
        <dbReference type="EC" id="2.1.1.228"/>
    </reaction>
</comment>
<protein>
    <recommendedName>
        <fullName evidence="9">tRNA (guanine(37)-N1)-methyltransferase</fullName>
        <ecNumber evidence="9">2.1.1.228</ecNumber>
    </recommendedName>
    <alternativeName>
        <fullName evidence="9">M1G-methyltransferase</fullName>
    </alternativeName>
    <alternativeName>
        <fullName evidence="9">tRNA [GM37] methyltransferase</fullName>
    </alternativeName>
    <alternativeName>
        <fullName evidence="9">tRNA methyltransferase 5 homolog</fullName>
    </alternativeName>
</protein>
<proteinExistence type="inferred from homology"/>
<evidence type="ECO:0000256" key="2">
    <source>
        <dbReference type="ARBA" id="ARBA00022490"/>
    </source>
</evidence>
<dbReference type="Gene3D" id="3.40.50.150">
    <property type="entry name" value="Vaccinia Virus protein VP39"/>
    <property type="match status" value="1"/>
</dbReference>
<evidence type="ECO:0000256" key="5">
    <source>
        <dbReference type="ARBA" id="ARBA00022691"/>
    </source>
</evidence>
<evidence type="ECO:0000256" key="3">
    <source>
        <dbReference type="ARBA" id="ARBA00022603"/>
    </source>
</evidence>
<keyword evidence="4 9" id="KW-0808">Transferase</keyword>
<dbReference type="Pfam" id="PF25133">
    <property type="entry name" value="TYW2_N_2"/>
    <property type="match status" value="1"/>
</dbReference>
<evidence type="ECO:0000256" key="10">
    <source>
        <dbReference type="SAM" id="MobiDB-lite"/>
    </source>
</evidence>
<feature type="region of interest" description="Disordered" evidence="10">
    <location>
        <begin position="315"/>
        <end position="362"/>
    </location>
</feature>
<comment type="similarity">
    <text evidence="1">Belongs to the class I-like SAM-binding methyltransferase superfamily. TRM5/TYW2 family.</text>
</comment>
<dbReference type="CDD" id="cd06850">
    <property type="entry name" value="biotinyl_domain"/>
    <property type="match status" value="1"/>
</dbReference>
<comment type="subunit">
    <text evidence="9">Monomer.</text>
</comment>
<dbReference type="InterPro" id="IPR030382">
    <property type="entry name" value="MeTrfase_TRM5/TYW2"/>
</dbReference>
<feature type="region of interest" description="Disordered" evidence="10">
    <location>
        <begin position="626"/>
        <end position="662"/>
    </location>
</feature>
<organism evidence="12 13">
    <name type="scientific">Arabidopsis thaliana</name>
    <name type="common">Mouse-ear cress</name>
    <dbReference type="NCBI Taxonomy" id="3702"/>
    <lineage>
        <taxon>Eukaryota</taxon>
        <taxon>Viridiplantae</taxon>
        <taxon>Streptophyta</taxon>
        <taxon>Embryophyta</taxon>
        <taxon>Tracheophyta</taxon>
        <taxon>Spermatophyta</taxon>
        <taxon>Magnoliopsida</taxon>
        <taxon>eudicotyledons</taxon>
        <taxon>Gunneridae</taxon>
        <taxon>Pentapetalae</taxon>
        <taxon>rosids</taxon>
        <taxon>malvids</taxon>
        <taxon>Brassicales</taxon>
        <taxon>Brassicaceae</taxon>
        <taxon>Camelineae</taxon>
        <taxon>Arabidopsis</taxon>
    </lineage>
</organism>
<keyword evidence="8 9" id="KW-0539">Nucleus</keyword>
<evidence type="ECO:0000313" key="12">
    <source>
        <dbReference type="EMBL" id="CAD5325964.1"/>
    </source>
</evidence>
<accession>A0A7G2ERT9</accession>
<dbReference type="GO" id="GO:0030488">
    <property type="term" value="P:tRNA methylation"/>
    <property type="evidence" value="ECO:0007669"/>
    <property type="project" value="UniProtKB-UniRule"/>
</dbReference>
<keyword evidence="3 9" id="KW-0489">Methyltransferase</keyword>
<sequence length="770" mass="85013">MFDESKFDVNLKLWALRIPRELCKSATRILNGKFLGLITCRYMLNMPRIKPITEDPTCEKTRLVILSESVKNADLSEIPEEKLNQLKKLSELEVVPHSVTLGYSYWSADHLLKQILPDGLDIPSSFETIVNFFACHIAHLNLHDELLPFKDVIAKVIYDKNYPRIKTIVNKVGTISNEFRVPKFEVLAGENGMETEVKQYGARFKLDYGLVYWNSRLEHEHMRLSSLFKPGETVCDMFAGIGPFAIPAAQKGCFVYANDLNPDSVRYLKINAKFNKVDDLICVHNMDARKFFSHLMAVSTCEDNLQSVADNDKTKEAAVSRGGETNSSGEEIRESNASINEPLGANKKPSGTTKTENGVGKDCKSIEGHANKRLRQTLLPIAKPWEHIDHVIMNLPASALQFLDLFSNVIQKKYWKGPLPLIHCYCFIRASETTEFIIAEAETALKFHIEDPVFHKVRDVAPNKAMFCLSFRLPEACLKQEDSRFLLLPMASSAALGSLHQTLGSAINSQSEVHSLSGNWSASGNSCVPRWRLSNRNSNYRLVLRAKAAKSSTTTISDGSSDASVSDGKKTVRRITFPKEVEALVHEMCDETEVAVLQLKVGDFEMNLKRKIGAATNPIPVADISPTVAPPIPSEPMNKSASSAPSPSQAKPSSEKVSPFKNTSYGKPAKLATLEASGSTNYVLVTSPAVGKFQRSRTVKGKKQSPSCKEGDAIKEGQVIGYLHQLGTELPVTSDVAGEVLKLLSDDGDSVGYGDPLVAVLPSFHDINIQ</sequence>
<comment type="function">
    <text evidence="9">Specifically methylates the N1 position of guanosine-37 in various cytoplasmic and mitochondrial tRNAs. Methylation is not dependent on the nature of the nucleoside 5' of the target nucleoside. This is the first step in the biosynthesis of wybutosine (yW), a modified base adjacent to the anticodon of tRNAs and required for accurate decoding.</text>
</comment>
<dbReference type="InterPro" id="IPR056744">
    <property type="entry name" value="TRM5/TYW2-like_N"/>
</dbReference>
<dbReference type="FunFam" id="3.30.300.110:FF:000004">
    <property type="entry name" value="tRNA (guanine(37)-N1)-methyltransferase"/>
    <property type="match status" value="1"/>
</dbReference>
<comment type="similarity">
    <text evidence="9">Belongs to the TRM5 / TYW2 family.</text>
</comment>
<feature type="binding site" evidence="9">
    <location>
        <position position="394"/>
    </location>
    <ligand>
        <name>S-adenosyl-L-methionine</name>
        <dbReference type="ChEBI" id="CHEBI:59789"/>
    </ligand>
</feature>
<dbReference type="EC" id="2.1.1.228" evidence="9"/>
<keyword evidence="6 9" id="KW-0819">tRNA processing</keyword>
<evidence type="ECO:0000313" key="13">
    <source>
        <dbReference type="Proteomes" id="UP000516314"/>
    </source>
</evidence>
<dbReference type="PANTHER" id="PTHR23245:SF36">
    <property type="entry name" value="TRNA (GUANINE(37)-N1)-METHYLTRANSFERASE"/>
    <property type="match status" value="1"/>
</dbReference>
<evidence type="ECO:0000256" key="7">
    <source>
        <dbReference type="ARBA" id="ARBA00023128"/>
    </source>
</evidence>
<dbReference type="InterPro" id="IPR025792">
    <property type="entry name" value="tRNA_Gua_MeTrfase_euk"/>
</dbReference>